<protein>
    <submittedName>
        <fullName evidence="6">Uncharacterized protein</fullName>
    </submittedName>
</protein>
<dbReference type="EMBL" id="JAEQNE010000002">
    <property type="protein sequence ID" value="MBL0391953.1"/>
    <property type="molecule type" value="Genomic_DNA"/>
</dbReference>
<evidence type="ECO:0000256" key="5">
    <source>
        <dbReference type="SAM" id="Phobius"/>
    </source>
</evidence>
<dbReference type="AlphaFoldDB" id="A0A937CTT2"/>
<evidence type="ECO:0000256" key="3">
    <source>
        <dbReference type="ARBA" id="ARBA00022989"/>
    </source>
</evidence>
<dbReference type="Pfam" id="PF01544">
    <property type="entry name" value="CorA"/>
    <property type="match status" value="1"/>
</dbReference>
<comment type="caution">
    <text evidence="6">The sequence shown here is derived from an EMBL/GenBank/DDBJ whole genome shotgun (WGS) entry which is preliminary data.</text>
</comment>
<accession>A0A937CTT2</accession>
<feature type="transmembrane region" description="Helical" evidence="5">
    <location>
        <begin position="471"/>
        <end position="491"/>
    </location>
</feature>
<comment type="subcellular location">
    <subcellularLocation>
        <location evidence="1">Membrane</location>
        <topology evidence="1">Multi-pass membrane protein</topology>
    </subcellularLocation>
</comment>
<dbReference type="InterPro" id="IPR002523">
    <property type="entry name" value="MgTranspt_CorA/ZnTranspt_ZntB"/>
</dbReference>
<evidence type="ECO:0000313" key="7">
    <source>
        <dbReference type="Proteomes" id="UP000599109"/>
    </source>
</evidence>
<dbReference type="InterPro" id="IPR045863">
    <property type="entry name" value="CorA_TM1_TM2"/>
</dbReference>
<keyword evidence="4 5" id="KW-0472">Membrane</keyword>
<dbReference type="SUPFAM" id="SSF144083">
    <property type="entry name" value="Magnesium transport protein CorA, transmembrane region"/>
    <property type="match status" value="1"/>
</dbReference>
<dbReference type="RefSeq" id="WP_201674545.1">
    <property type="nucleotide sequence ID" value="NZ_JAEQNE010000002.1"/>
</dbReference>
<keyword evidence="2 5" id="KW-0812">Transmembrane</keyword>
<dbReference type="Gene3D" id="1.20.58.340">
    <property type="entry name" value="Magnesium transport protein CorA, transmembrane region"/>
    <property type="match status" value="1"/>
</dbReference>
<reference evidence="6 7" key="1">
    <citation type="journal article" date="2017" name="Int. J. Syst. Evol. Microbiol.">
        <title>Ramlibacter monticola sp. nov., isolated from forest soil.</title>
        <authorList>
            <person name="Chaudhary D.K."/>
            <person name="Kim J."/>
        </authorList>
    </citation>
    <scope>NUCLEOTIDE SEQUENCE [LARGE SCALE GENOMIC DNA]</scope>
    <source>
        <strain evidence="6 7">KACC 19175</strain>
    </source>
</reference>
<evidence type="ECO:0000313" key="6">
    <source>
        <dbReference type="EMBL" id="MBL0391953.1"/>
    </source>
</evidence>
<keyword evidence="7" id="KW-1185">Reference proteome</keyword>
<dbReference type="GO" id="GO:0016020">
    <property type="term" value="C:membrane"/>
    <property type="evidence" value="ECO:0007669"/>
    <property type="project" value="UniProtKB-SubCell"/>
</dbReference>
<evidence type="ECO:0000256" key="4">
    <source>
        <dbReference type="ARBA" id="ARBA00023136"/>
    </source>
</evidence>
<evidence type="ECO:0000256" key="1">
    <source>
        <dbReference type="ARBA" id="ARBA00004141"/>
    </source>
</evidence>
<dbReference type="GO" id="GO:0046873">
    <property type="term" value="F:metal ion transmembrane transporter activity"/>
    <property type="evidence" value="ECO:0007669"/>
    <property type="project" value="InterPro"/>
</dbReference>
<dbReference type="Proteomes" id="UP000599109">
    <property type="component" value="Unassembled WGS sequence"/>
</dbReference>
<name>A0A937CTT2_9BURK</name>
<gene>
    <name evidence="6" type="ORF">JJ685_12505</name>
</gene>
<sequence>MTDLALPEAGDSLRADTLGVRRFRQILLWPLQLMPQAEGVQIQRHWERMGDGGEGNPWREVADEFAGDAQEFRERHYAEFVNFLPYVQRVLYGTGKGITDRADGAGVDSALRVFRRTDVRGVRITLERRSAPVELGVAHVDLYFFFDLDVVIPVVEIVGADLDLATAQDILFRFGRAYPPSWEADGRGAHCPWLVEWLGADGDVLARSDYEARAKYLDFVREHRTPTVAAHWEWLLRPMVQHHSNELGTVRYRQLEYHRLPTMAYLALDDIDALTRADWVRLGLVAPPGDSGVLPYSEQHLADFEQRHCFDRYFEPGCGKRWMNTRLMCSGHSFVMVGRGTEERFVDVESGLQGQFRHQYFLVFLLTHVQKAALLMLSDRLVVALSHLDIQRVETIRHFKRDIRQTLEIFLRFNHRYWFHEISNQVQLRDLYRMLTSHLGSGVLFEEVRDEVKDMGQYLESDTLRRQANTVVRLTVVTMFGLIGTVLTGVFGMNLFDFPGIPWLVQVLLFALVAVAVTALLFYTLAKSKALADFLDAVSDTRLPVRAKFKAFFDVWTRP</sequence>
<proteinExistence type="predicted"/>
<evidence type="ECO:0000256" key="2">
    <source>
        <dbReference type="ARBA" id="ARBA00022692"/>
    </source>
</evidence>
<organism evidence="6 7">
    <name type="scientific">Ramlibacter monticola</name>
    <dbReference type="NCBI Taxonomy" id="1926872"/>
    <lineage>
        <taxon>Bacteria</taxon>
        <taxon>Pseudomonadati</taxon>
        <taxon>Pseudomonadota</taxon>
        <taxon>Betaproteobacteria</taxon>
        <taxon>Burkholderiales</taxon>
        <taxon>Comamonadaceae</taxon>
        <taxon>Ramlibacter</taxon>
    </lineage>
</organism>
<keyword evidence="3 5" id="KW-1133">Transmembrane helix</keyword>
<feature type="transmembrane region" description="Helical" evidence="5">
    <location>
        <begin position="503"/>
        <end position="525"/>
    </location>
</feature>